<reference evidence="5" key="1">
    <citation type="submission" date="2017-09" db="EMBL/GenBank/DDBJ databases">
        <title>Depth-based differentiation of microbial function through sediment-hosted aquifers and enrichment of novel symbionts in the deep terrestrial subsurface.</title>
        <authorList>
            <person name="Probst A.J."/>
            <person name="Ladd B."/>
            <person name="Jarett J.K."/>
            <person name="Geller-Mcgrath D.E."/>
            <person name="Sieber C.M.K."/>
            <person name="Emerson J.B."/>
            <person name="Anantharaman K."/>
            <person name="Thomas B.C."/>
            <person name="Malmstrom R."/>
            <person name="Stieglmeier M."/>
            <person name="Klingl A."/>
            <person name="Woyke T."/>
            <person name="Ryan C.M."/>
            <person name="Banfield J.F."/>
        </authorList>
    </citation>
    <scope>NUCLEOTIDE SEQUENCE [LARGE SCALE GENOMIC DNA]</scope>
</reference>
<gene>
    <name evidence="4" type="ORF">COU90_00585</name>
</gene>
<keyword evidence="2 4" id="KW-0548">Nucleotidyltransferase</keyword>
<evidence type="ECO:0000256" key="2">
    <source>
        <dbReference type="ARBA" id="ARBA00022695"/>
    </source>
</evidence>
<evidence type="ECO:0000256" key="1">
    <source>
        <dbReference type="ARBA" id="ARBA00022679"/>
    </source>
</evidence>
<proteinExistence type="predicted"/>
<feature type="domain" description="Nucleotidyl transferase" evidence="3">
    <location>
        <begin position="2"/>
        <end position="223"/>
    </location>
</feature>
<keyword evidence="1 4" id="KW-0808">Transferase</keyword>
<dbReference type="AlphaFoldDB" id="A0A2M8KXZ3"/>
<evidence type="ECO:0000259" key="3">
    <source>
        <dbReference type="Pfam" id="PF00483"/>
    </source>
</evidence>
<organism evidence="4 5">
    <name type="scientific">Candidatus Ryanbacteria bacterium CG10_big_fil_rev_8_21_14_0_10_43_42</name>
    <dbReference type="NCBI Taxonomy" id="1974864"/>
    <lineage>
        <taxon>Bacteria</taxon>
        <taxon>Candidatus Ryaniibacteriota</taxon>
    </lineage>
</organism>
<dbReference type="Proteomes" id="UP000229098">
    <property type="component" value="Unassembled WGS sequence"/>
</dbReference>
<dbReference type="EMBL" id="PFEF01000003">
    <property type="protein sequence ID" value="PJE64752.1"/>
    <property type="molecule type" value="Genomic_DNA"/>
</dbReference>
<dbReference type="InterPro" id="IPR050065">
    <property type="entry name" value="GlmU-like"/>
</dbReference>
<sequence>MKAVILAAGEGRRMRPLTETMPKQMVRVLGRTLLEYQLDVLPDVITELILVVGYKRNQIEDFLGDSWRGRPITYIEQKKPGGTAAALALCEQFLKNEPLFMVMYADDIHGKEGVRACVEKGSPCLLIDEVDDPRKFGVIETDSEGRIVRIDEKPEKPKSNLVSSGVLLLSNAIFSYVAQPRDGEEYIPDRIMAMLEDGHTFHTVRSSQWIVIGYPEDVVRAEDMLRNMV</sequence>
<protein>
    <submittedName>
        <fullName evidence="4">UTP--glucose-1-phosphate uridylyltransferase</fullName>
    </submittedName>
</protein>
<dbReference type="PANTHER" id="PTHR43584:SF8">
    <property type="entry name" value="N-ACETYLMURAMATE ALPHA-1-PHOSPHATE URIDYLYLTRANSFERASE"/>
    <property type="match status" value="1"/>
</dbReference>
<evidence type="ECO:0000313" key="5">
    <source>
        <dbReference type="Proteomes" id="UP000229098"/>
    </source>
</evidence>
<dbReference type="InterPro" id="IPR029044">
    <property type="entry name" value="Nucleotide-diphossugar_trans"/>
</dbReference>
<evidence type="ECO:0000313" key="4">
    <source>
        <dbReference type="EMBL" id="PJE64752.1"/>
    </source>
</evidence>
<dbReference type="Pfam" id="PF00483">
    <property type="entry name" value="NTP_transferase"/>
    <property type="match status" value="1"/>
</dbReference>
<dbReference type="GO" id="GO:0016779">
    <property type="term" value="F:nucleotidyltransferase activity"/>
    <property type="evidence" value="ECO:0007669"/>
    <property type="project" value="UniProtKB-KW"/>
</dbReference>
<name>A0A2M8KXZ3_9BACT</name>
<dbReference type="PANTHER" id="PTHR43584">
    <property type="entry name" value="NUCLEOTIDYL TRANSFERASE"/>
    <property type="match status" value="1"/>
</dbReference>
<comment type="caution">
    <text evidence="4">The sequence shown here is derived from an EMBL/GenBank/DDBJ whole genome shotgun (WGS) entry which is preliminary data.</text>
</comment>
<dbReference type="InterPro" id="IPR005835">
    <property type="entry name" value="NTP_transferase_dom"/>
</dbReference>
<dbReference type="CDD" id="cd04181">
    <property type="entry name" value="NTP_transferase"/>
    <property type="match status" value="1"/>
</dbReference>
<dbReference type="SUPFAM" id="SSF53448">
    <property type="entry name" value="Nucleotide-diphospho-sugar transferases"/>
    <property type="match status" value="1"/>
</dbReference>
<accession>A0A2M8KXZ3</accession>
<dbReference type="Gene3D" id="3.90.550.10">
    <property type="entry name" value="Spore Coat Polysaccharide Biosynthesis Protein SpsA, Chain A"/>
    <property type="match status" value="1"/>
</dbReference>